<organism evidence="3 4">
    <name type="scientific">Usitatibacter palustris</name>
    <dbReference type="NCBI Taxonomy" id="2732487"/>
    <lineage>
        <taxon>Bacteria</taxon>
        <taxon>Pseudomonadati</taxon>
        <taxon>Pseudomonadota</taxon>
        <taxon>Betaproteobacteria</taxon>
        <taxon>Nitrosomonadales</taxon>
        <taxon>Usitatibacteraceae</taxon>
        <taxon>Usitatibacter</taxon>
    </lineage>
</organism>
<dbReference type="GO" id="GO:0003824">
    <property type="term" value="F:catalytic activity"/>
    <property type="evidence" value="ECO:0007669"/>
    <property type="project" value="UniProtKB-ARBA"/>
</dbReference>
<dbReference type="InterPro" id="IPR029787">
    <property type="entry name" value="Nucleotide_cyclase"/>
</dbReference>
<keyword evidence="1" id="KW-0472">Membrane</keyword>
<dbReference type="NCBIfam" id="TIGR00254">
    <property type="entry name" value="GGDEF"/>
    <property type="match status" value="1"/>
</dbReference>
<dbReference type="SMART" id="SM00267">
    <property type="entry name" value="GGDEF"/>
    <property type="match status" value="1"/>
</dbReference>
<evidence type="ECO:0000259" key="2">
    <source>
        <dbReference type="PROSITE" id="PS50887"/>
    </source>
</evidence>
<keyword evidence="1" id="KW-1133">Transmembrane helix</keyword>
<dbReference type="EMBL" id="CP053073">
    <property type="protein sequence ID" value="QJR13250.1"/>
    <property type="molecule type" value="Genomic_DNA"/>
</dbReference>
<dbReference type="PROSITE" id="PS50887">
    <property type="entry name" value="GGDEF"/>
    <property type="match status" value="1"/>
</dbReference>
<feature type="transmembrane region" description="Helical" evidence="1">
    <location>
        <begin position="174"/>
        <end position="194"/>
    </location>
</feature>
<dbReference type="AlphaFoldDB" id="A0A6M4H1A7"/>
<dbReference type="SUPFAM" id="SSF55073">
    <property type="entry name" value="Nucleotide cyclase"/>
    <property type="match status" value="1"/>
</dbReference>
<feature type="domain" description="GGDEF" evidence="2">
    <location>
        <begin position="242"/>
        <end position="373"/>
    </location>
</feature>
<reference evidence="3 4" key="1">
    <citation type="submission" date="2020-04" db="EMBL/GenBank/DDBJ databases">
        <title>Usitatibacter rugosus gen. nov., sp. nov. and Usitatibacter palustris sp. nov., novel members of Usitatibacteraceae fam. nov. within the order Nitrosomonadales isolated from soil.</title>
        <authorList>
            <person name="Huber K.J."/>
            <person name="Neumann-Schaal M."/>
            <person name="Geppert A."/>
            <person name="Luckner M."/>
            <person name="Wanner G."/>
            <person name="Overmann J."/>
        </authorList>
    </citation>
    <scope>NUCLEOTIDE SEQUENCE [LARGE SCALE GENOMIC DNA]</scope>
    <source>
        <strain evidence="3 4">Swamp67</strain>
    </source>
</reference>
<dbReference type="InterPro" id="IPR000160">
    <property type="entry name" value="GGDEF_dom"/>
</dbReference>
<dbReference type="Gene3D" id="3.30.70.270">
    <property type="match status" value="1"/>
</dbReference>
<dbReference type="RefSeq" id="WP_171159622.1">
    <property type="nucleotide sequence ID" value="NZ_CP053073.1"/>
</dbReference>
<feature type="transmembrane region" description="Helical" evidence="1">
    <location>
        <begin position="12"/>
        <end position="32"/>
    </location>
</feature>
<dbReference type="FunFam" id="3.30.70.270:FF:000001">
    <property type="entry name" value="Diguanylate cyclase domain protein"/>
    <property type="match status" value="1"/>
</dbReference>
<dbReference type="PANTHER" id="PTHR46663">
    <property type="entry name" value="DIGUANYLATE CYCLASE DGCT-RELATED"/>
    <property type="match status" value="1"/>
</dbReference>
<dbReference type="PANTHER" id="PTHR46663:SF3">
    <property type="entry name" value="SLL0267 PROTEIN"/>
    <property type="match status" value="1"/>
</dbReference>
<dbReference type="CDD" id="cd01949">
    <property type="entry name" value="GGDEF"/>
    <property type="match status" value="1"/>
</dbReference>
<keyword evidence="4" id="KW-1185">Reference proteome</keyword>
<dbReference type="FunCoup" id="A0A6M4H1A7">
    <property type="interactions" value="128"/>
</dbReference>
<keyword evidence="1" id="KW-0812">Transmembrane</keyword>
<gene>
    <name evidence="3" type="ORF">DSM104440_00032</name>
</gene>
<dbReference type="KEGG" id="upl:DSM104440_00032"/>
<dbReference type="Pfam" id="PF00990">
    <property type="entry name" value="GGDEF"/>
    <property type="match status" value="1"/>
</dbReference>
<dbReference type="InParanoid" id="A0A6M4H1A7"/>
<name>A0A6M4H1A7_9PROT</name>
<evidence type="ECO:0000313" key="4">
    <source>
        <dbReference type="Proteomes" id="UP000503096"/>
    </source>
</evidence>
<evidence type="ECO:0000313" key="3">
    <source>
        <dbReference type="EMBL" id="QJR13250.1"/>
    </source>
</evidence>
<protein>
    <recommendedName>
        <fullName evidence="2">GGDEF domain-containing protein</fullName>
    </recommendedName>
</protein>
<dbReference type="InterPro" id="IPR052163">
    <property type="entry name" value="DGC-Regulatory_Protein"/>
</dbReference>
<dbReference type="Proteomes" id="UP000503096">
    <property type="component" value="Chromosome"/>
</dbReference>
<sequence>MPLTPPPVERVTALGLLIAAFTILVLAIVVVYDVQRETDLNREVIGALQVKEGLESLGTAMHELKYAARVHALTGDPAAAQSVERYEVEIAANLDYVVTRAQADATLAATTAQLAEGVKAFGLHMRVGARAIPSESEAIETAAWAALERSLVTQTQRINEGSVAQIRVGENLKFYVTLLLVGSVCVLAGLFAIFQHSHARARHAQARIEHLAHYDPLTNLPNRTLLNDRFAQEVIRAKRGEQGFAVALFDLDGFKSVNDSYGHAAGDTLLGEVGRRARMAVRASDTVGRIGGDEFLAILPGATRENAIQVAEKLRSELEKPYLIAGHSVEISASVGVSLFPEHGEDPDQLFRAADAALYAAKREGRNLARLAT</sequence>
<evidence type="ECO:0000256" key="1">
    <source>
        <dbReference type="SAM" id="Phobius"/>
    </source>
</evidence>
<accession>A0A6M4H1A7</accession>
<dbReference type="InterPro" id="IPR043128">
    <property type="entry name" value="Rev_trsase/Diguanyl_cyclase"/>
</dbReference>
<proteinExistence type="predicted"/>